<evidence type="ECO:0000256" key="7">
    <source>
        <dbReference type="ARBA" id="ARBA00022786"/>
    </source>
</evidence>
<evidence type="ECO:0000259" key="11">
    <source>
        <dbReference type="PROSITE" id="PS50089"/>
    </source>
</evidence>
<evidence type="ECO:0000256" key="10">
    <source>
        <dbReference type="SAM" id="MobiDB-lite"/>
    </source>
</evidence>
<dbReference type="Pfam" id="PF01485">
    <property type="entry name" value="IBR"/>
    <property type="match status" value="1"/>
</dbReference>
<dbReference type="InterPro" id="IPR044066">
    <property type="entry name" value="TRIAD_supradom"/>
</dbReference>
<keyword evidence="6 9" id="KW-0863">Zinc-finger</keyword>
<keyword evidence="14" id="KW-1185">Reference proteome</keyword>
<dbReference type="GO" id="GO:0061630">
    <property type="term" value="F:ubiquitin protein ligase activity"/>
    <property type="evidence" value="ECO:0007669"/>
    <property type="project" value="UniProtKB-EC"/>
</dbReference>
<dbReference type="CDD" id="cd20335">
    <property type="entry name" value="BRcat_RBR"/>
    <property type="match status" value="1"/>
</dbReference>
<feature type="region of interest" description="Disordered" evidence="10">
    <location>
        <begin position="157"/>
        <end position="180"/>
    </location>
</feature>
<evidence type="ECO:0000256" key="4">
    <source>
        <dbReference type="ARBA" id="ARBA00022723"/>
    </source>
</evidence>
<evidence type="ECO:0000259" key="12">
    <source>
        <dbReference type="PROSITE" id="PS51873"/>
    </source>
</evidence>
<dbReference type="EC" id="2.3.2.31" evidence="2"/>
<evidence type="ECO:0000256" key="3">
    <source>
        <dbReference type="ARBA" id="ARBA00022679"/>
    </source>
</evidence>
<dbReference type="InterPro" id="IPR013083">
    <property type="entry name" value="Znf_RING/FYVE/PHD"/>
</dbReference>
<evidence type="ECO:0000256" key="8">
    <source>
        <dbReference type="ARBA" id="ARBA00022833"/>
    </source>
</evidence>
<name>A0AA39X709_9PEZI</name>
<keyword evidence="3" id="KW-0808">Transferase</keyword>
<sequence>MGQAESSSSRGQSHSSSSSSSKSHDARAELPLFSIVRRMVLFLGLVVFPICSRGPADQELALSSVLLLAFYTWVIMWPDSLLYSSVSETRDCCRSLLADRDHHHHLQDYDDMDVVGFDSFAFNHERRWVAWLTGDNELHGADDSQRPRSSFKIGGAISLDEEEDEPRHQAAEPEVSRSTQEILKDITREFMMQHTLSQTRQDPPHLEVVRIPEQVEPPVDTARPDLPVVEINGAGEQPDPEAPRANTAPPDAQVPDEAANNMPTADATPSRTRFDCAICMTSFDNLSVESFHLPCGHVHCEDCIRANLQVAITSRPFRPMKCCARLEPGPLRLLFLRDKTDLQLYRRRLTEFDTKDKVYCWDPRCNAFIPTALRTPNSAKCPQCLGKTCLWCKGKFHFGPCSLDGFSVTKQRTWHDEALVRLSRVMNWQQCPECKSIVERTYGCDHIICICGCEFCYKCGVKGNGSEPCCDW</sequence>
<dbReference type="GO" id="GO:0008270">
    <property type="term" value="F:zinc ion binding"/>
    <property type="evidence" value="ECO:0007669"/>
    <property type="project" value="UniProtKB-KW"/>
</dbReference>
<evidence type="ECO:0000313" key="13">
    <source>
        <dbReference type="EMBL" id="KAK0628484.1"/>
    </source>
</evidence>
<dbReference type="CDD" id="cd22584">
    <property type="entry name" value="Rcat_RBR_unk"/>
    <property type="match status" value="1"/>
</dbReference>
<feature type="region of interest" description="Disordered" evidence="10">
    <location>
        <begin position="1"/>
        <end position="23"/>
    </location>
</feature>
<organism evidence="13 14">
    <name type="scientific">Bombardia bombarda</name>
    <dbReference type="NCBI Taxonomy" id="252184"/>
    <lineage>
        <taxon>Eukaryota</taxon>
        <taxon>Fungi</taxon>
        <taxon>Dikarya</taxon>
        <taxon>Ascomycota</taxon>
        <taxon>Pezizomycotina</taxon>
        <taxon>Sordariomycetes</taxon>
        <taxon>Sordariomycetidae</taxon>
        <taxon>Sordariales</taxon>
        <taxon>Lasiosphaeriaceae</taxon>
        <taxon>Bombardia</taxon>
    </lineage>
</organism>
<dbReference type="InterPro" id="IPR001841">
    <property type="entry name" value="Znf_RING"/>
</dbReference>
<dbReference type="GO" id="GO:0016567">
    <property type="term" value="P:protein ubiquitination"/>
    <property type="evidence" value="ECO:0007669"/>
    <property type="project" value="InterPro"/>
</dbReference>
<evidence type="ECO:0000256" key="2">
    <source>
        <dbReference type="ARBA" id="ARBA00012251"/>
    </source>
</evidence>
<dbReference type="Gene3D" id="3.30.40.10">
    <property type="entry name" value="Zinc/RING finger domain, C3HC4 (zinc finger)"/>
    <property type="match status" value="1"/>
</dbReference>
<feature type="region of interest" description="Disordered" evidence="10">
    <location>
        <begin position="230"/>
        <end position="269"/>
    </location>
</feature>
<keyword evidence="4" id="KW-0479">Metal-binding</keyword>
<dbReference type="SUPFAM" id="SSF57850">
    <property type="entry name" value="RING/U-box"/>
    <property type="match status" value="2"/>
</dbReference>
<dbReference type="AlphaFoldDB" id="A0AA39X709"/>
<feature type="compositionally biased region" description="Basic and acidic residues" evidence="10">
    <location>
        <begin position="165"/>
        <end position="175"/>
    </location>
</feature>
<protein>
    <recommendedName>
        <fullName evidence="2">RBR-type E3 ubiquitin transferase</fullName>
        <ecNumber evidence="2">2.3.2.31</ecNumber>
    </recommendedName>
</protein>
<evidence type="ECO:0000256" key="5">
    <source>
        <dbReference type="ARBA" id="ARBA00022737"/>
    </source>
</evidence>
<evidence type="ECO:0000256" key="1">
    <source>
        <dbReference type="ARBA" id="ARBA00001798"/>
    </source>
</evidence>
<dbReference type="InterPro" id="IPR002867">
    <property type="entry name" value="IBR_dom"/>
</dbReference>
<reference evidence="13" key="1">
    <citation type="submission" date="2023-06" db="EMBL/GenBank/DDBJ databases">
        <title>Genome-scale phylogeny and comparative genomics of the fungal order Sordariales.</title>
        <authorList>
            <consortium name="Lawrence Berkeley National Laboratory"/>
            <person name="Hensen N."/>
            <person name="Bonometti L."/>
            <person name="Westerberg I."/>
            <person name="Brannstrom I.O."/>
            <person name="Guillou S."/>
            <person name="Cros-Aarteil S."/>
            <person name="Calhoun S."/>
            <person name="Haridas S."/>
            <person name="Kuo A."/>
            <person name="Mondo S."/>
            <person name="Pangilinan J."/>
            <person name="Riley R."/>
            <person name="LaButti K."/>
            <person name="Andreopoulos B."/>
            <person name="Lipzen A."/>
            <person name="Chen C."/>
            <person name="Yanf M."/>
            <person name="Daum C."/>
            <person name="Ng V."/>
            <person name="Clum A."/>
            <person name="Steindorff A."/>
            <person name="Ohm R."/>
            <person name="Martin F."/>
            <person name="Silar P."/>
            <person name="Natvig D."/>
            <person name="Lalanne C."/>
            <person name="Gautier V."/>
            <person name="Ament-velasquez S.L."/>
            <person name="Kruys A."/>
            <person name="Hutchinson M.I."/>
            <person name="Powell A.J."/>
            <person name="Barry K."/>
            <person name="Miller A.N."/>
            <person name="Grigoriev I.V."/>
            <person name="Debuchy R."/>
            <person name="Gladieux P."/>
            <person name="Thoren M.H."/>
            <person name="Johannesson H."/>
        </authorList>
    </citation>
    <scope>NUCLEOTIDE SEQUENCE</scope>
    <source>
        <strain evidence="13">SMH3391-2</strain>
    </source>
</reference>
<dbReference type="EMBL" id="JAULSR010000002">
    <property type="protein sequence ID" value="KAK0628484.1"/>
    <property type="molecule type" value="Genomic_DNA"/>
</dbReference>
<evidence type="ECO:0000313" key="14">
    <source>
        <dbReference type="Proteomes" id="UP001174934"/>
    </source>
</evidence>
<evidence type="ECO:0000256" key="9">
    <source>
        <dbReference type="PROSITE-ProRule" id="PRU00175"/>
    </source>
</evidence>
<keyword evidence="8" id="KW-0862">Zinc</keyword>
<dbReference type="Proteomes" id="UP001174934">
    <property type="component" value="Unassembled WGS sequence"/>
</dbReference>
<keyword evidence="5" id="KW-0677">Repeat</keyword>
<dbReference type="InterPro" id="IPR031127">
    <property type="entry name" value="E3_UB_ligase_RBR"/>
</dbReference>
<feature type="domain" description="RING-type" evidence="12">
    <location>
        <begin position="272"/>
        <end position="472"/>
    </location>
</feature>
<accession>A0AA39X709</accession>
<dbReference type="PANTHER" id="PTHR11685">
    <property type="entry name" value="RBR FAMILY RING FINGER AND IBR DOMAIN-CONTAINING"/>
    <property type="match status" value="1"/>
</dbReference>
<proteinExistence type="predicted"/>
<comment type="caution">
    <text evidence="13">The sequence shown here is derived from an EMBL/GenBank/DDBJ whole genome shotgun (WGS) entry which is preliminary data.</text>
</comment>
<keyword evidence="7" id="KW-0833">Ubl conjugation pathway</keyword>
<evidence type="ECO:0000256" key="6">
    <source>
        <dbReference type="ARBA" id="ARBA00022771"/>
    </source>
</evidence>
<dbReference type="PROSITE" id="PS50089">
    <property type="entry name" value="ZF_RING_2"/>
    <property type="match status" value="1"/>
</dbReference>
<feature type="compositionally biased region" description="Low complexity" evidence="10">
    <location>
        <begin position="1"/>
        <end position="21"/>
    </location>
</feature>
<gene>
    <name evidence="13" type="ORF">B0T17DRAFT_155157</name>
</gene>
<feature type="domain" description="RING-type" evidence="11">
    <location>
        <begin position="276"/>
        <end position="322"/>
    </location>
</feature>
<dbReference type="Gene3D" id="1.20.120.1750">
    <property type="match status" value="1"/>
</dbReference>
<comment type="catalytic activity">
    <reaction evidence="1">
        <text>[E2 ubiquitin-conjugating enzyme]-S-ubiquitinyl-L-cysteine + [acceptor protein]-L-lysine = [E2 ubiquitin-conjugating enzyme]-L-cysteine + [acceptor protein]-N(6)-ubiquitinyl-L-lysine.</text>
        <dbReference type="EC" id="2.3.2.31"/>
    </reaction>
</comment>
<dbReference type="PROSITE" id="PS51873">
    <property type="entry name" value="TRIAD"/>
    <property type="match status" value="1"/>
</dbReference>